<gene>
    <name evidence="5" type="ORF">EVEC_LOCUS7054</name>
</gene>
<dbReference type="Gene3D" id="1.10.565.10">
    <property type="entry name" value="Retinoid X Receptor"/>
    <property type="match status" value="1"/>
</dbReference>
<organism evidence="5 6">
    <name type="scientific">Enterobius vermicularis</name>
    <name type="common">Human pinworm</name>
    <dbReference type="NCBI Taxonomy" id="51028"/>
    <lineage>
        <taxon>Eukaryota</taxon>
        <taxon>Metazoa</taxon>
        <taxon>Ecdysozoa</taxon>
        <taxon>Nematoda</taxon>
        <taxon>Chromadorea</taxon>
        <taxon>Rhabditida</taxon>
        <taxon>Spirurina</taxon>
        <taxon>Oxyuridomorpha</taxon>
        <taxon>Oxyuroidea</taxon>
        <taxon>Oxyuridae</taxon>
        <taxon>Enterobius</taxon>
    </lineage>
</organism>
<dbReference type="PROSITE" id="PS51843">
    <property type="entry name" value="NR_LBD"/>
    <property type="match status" value="1"/>
</dbReference>
<dbReference type="EMBL" id="UXUI01008758">
    <property type="protein sequence ID" value="VDD92303.1"/>
    <property type="molecule type" value="Genomic_DNA"/>
</dbReference>
<evidence type="ECO:0000313" key="6">
    <source>
        <dbReference type="Proteomes" id="UP000274131"/>
    </source>
</evidence>
<feature type="domain" description="NR LBD" evidence="4">
    <location>
        <begin position="139"/>
        <end position="379"/>
    </location>
</feature>
<sequence>MFNHSSNVFFESTSILDVQPNRDPLKNRENPKRQNVCNPISTPTSPLELCLSNIFKTHCFCAAVTDNEEKCSAFSAVTAISRNIKMLGGVSTSTPTEVIIALIEAASLLLRPFKTVLCRNFVAYYIGYAKYCQARIDAEVLELYGKVRDVPRNIYGYPTELVFITFGKWLRIWRITRHQLAAFLRDTFQCYRELPTDQKWILFRHFFETFCGIEAHVLTNMHFPNPSSTCVATTLCTYVDLSCIDRYFTAEQNRVFARVVTNVISRRIDVVRNLRDFTVDRFELAALVGLTLFSQAIDGLTEETKSVVHKMQEKILVGLHYYYTETLKVKNYAYRLGESISLLWLVQKCCYKFKNTSETAALFGIYNSRELFFNDFGPQSL</sequence>
<dbReference type="InterPro" id="IPR035500">
    <property type="entry name" value="NHR-like_dom_sf"/>
</dbReference>
<dbReference type="SUPFAM" id="SSF48508">
    <property type="entry name" value="Nuclear receptor ligand-binding domain"/>
    <property type="match status" value="1"/>
</dbReference>
<dbReference type="SMART" id="SM00430">
    <property type="entry name" value="HOLI"/>
    <property type="match status" value="1"/>
</dbReference>
<dbReference type="GO" id="GO:0005634">
    <property type="term" value="C:nucleus"/>
    <property type="evidence" value="ECO:0007669"/>
    <property type="project" value="TreeGrafter"/>
</dbReference>
<dbReference type="InterPro" id="IPR000536">
    <property type="entry name" value="Nucl_hrmn_rcpt_lig-bd"/>
</dbReference>
<dbReference type="PANTHER" id="PTHR46011">
    <property type="entry name" value="NUCLEAR HORMONE RECEPTOR FAMILY MEMBER NHR-86-RELATED"/>
    <property type="match status" value="1"/>
</dbReference>
<accession>A0A3P6IIX5</accession>
<dbReference type="PANTHER" id="PTHR46011:SF6">
    <property type="entry name" value="HIGH ZINC ACTIVATED NUCLEAR RECEPTOR PROTEIN"/>
    <property type="match status" value="1"/>
</dbReference>
<dbReference type="AlphaFoldDB" id="A0A3P6IIX5"/>
<evidence type="ECO:0000313" key="5">
    <source>
        <dbReference type="EMBL" id="VDD92303.1"/>
    </source>
</evidence>
<name>A0A3P6IIX5_ENTVE</name>
<evidence type="ECO:0000256" key="3">
    <source>
        <dbReference type="ARBA" id="ARBA00023170"/>
    </source>
</evidence>
<keyword evidence="1" id="KW-0805">Transcription regulation</keyword>
<proteinExistence type="predicted"/>
<protein>
    <recommendedName>
        <fullName evidence="4">NR LBD domain-containing protein</fullName>
    </recommendedName>
</protein>
<evidence type="ECO:0000259" key="4">
    <source>
        <dbReference type="PROSITE" id="PS51843"/>
    </source>
</evidence>
<dbReference type="STRING" id="51028.A0A3P6IIX5"/>
<reference evidence="5 6" key="1">
    <citation type="submission" date="2018-10" db="EMBL/GenBank/DDBJ databases">
        <authorList>
            <consortium name="Pathogen Informatics"/>
        </authorList>
    </citation>
    <scope>NUCLEOTIDE SEQUENCE [LARGE SCALE GENOMIC DNA]</scope>
</reference>
<dbReference type="GO" id="GO:0003700">
    <property type="term" value="F:DNA-binding transcription factor activity"/>
    <property type="evidence" value="ECO:0007669"/>
    <property type="project" value="TreeGrafter"/>
</dbReference>
<dbReference type="Proteomes" id="UP000274131">
    <property type="component" value="Unassembled WGS sequence"/>
</dbReference>
<keyword evidence="2" id="KW-0804">Transcription</keyword>
<keyword evidence="6" id="KW-1185">Reference proteome</keyword>
<dbReference type="Pfam" id="PF00104">
    <property type="entry name" value="Hormone_recep"/>
    <property type="match status" value="1"/>
</dbReference>
<keyword evidence="3" id="KW-0675">Receptor</keyword>
<evidence type="ECO:0000256" key="2">
    <source>
        <dbReference type="ARBA" id="ARBA00023163"/>
    </source>
</evidence>
<evidence type="ECO:0000256" key="1">
    <source>
        <dbReference type="ARBA" id="ARBA00023015"/>
    </source>
</evidence>